<evidence type="ECO:0000313" key="2">
    <source>
        <dbReference type="Proteomes" id="UP001373714"/>
    </source>
</evidence>
<dbReference type="AlphaFoldDB" id="A0AAV9UH26"/>
<proteinExistence type="predicted"/>
<dbReference type="Proteomes" id="UP001373714">
    <property type="component" value="Unassembled WGS sequence"/>
</dbReference>
<accession>A0AAV9UH26</accession>
<dbReference type="EMBL" id="JAVHNS010000011">
    <property type="protein sequence ID" value="KAK6339993.1"/>
    <property type="molecule type" value="Genomic_DNA"/>
</dbReference>
<comment type="caution">
    <text evidence="1">The sequence shown here is derived from an EMBL/GenBank/DDBJ whole genome shotgun (WGS) entry which is preliminary data.</text>
</comment>
<evidence type="ECO:0000313" key="1">
    <source>
        <dbReference type="EMBL" id="KAK6339993.1"/>
    </source>
</evidence>
<name>A0AAV9UH26_9PEZI</name>
<organism evidence="1 2">
    <name type="scientific">Orbilia blumenaviensis</name>
    <dbReference type="NCBI Taxonomy" id="1796055"/>
    <lineage>
        <taxon>Eukaryota</taxon>
        <taxon>Fungi</taxon>
        <taxon>Dikarya</taxon>
        <taxon>Ascomycota</taxon>
        <taxon>Pezizomycotina</taxon>
        <taxon>Orbiliomycetes</taxon>
        <taxon>Orbiliales</taxon>
        <taxon>Orbiliaceae</taxon>
        <taxon>Orbilia</taxon>
    </lineage>
</organism>
<reference evidence="1 2" key="1">
    <citation type="submission" date="2019-10" db="EMBL/GenBank/DDBJ databases">
        <authorList>
            <person name="Palmer J.M."/>
        </authorList>
    </citation>
    <scope>NUCLEOTIDE SEQUENCE [LARGE SCALE GENOMIC DNA]</scope>
    <source>
        <strain evidence="1 2">TWF730</strain>
    </source>
</reference>
<protein>
    <submittedName>
        <fullName evidence="1">Uncharacterized protein</fullName>
    </submittedName>
</protein>
<sequence length="228" mass="26496">MGLFDHKTDHKGEEDNESIYSVDSKFSDITSPKTFHVYYVNSWKSIQKIIRYDDKSPAYFAEFHYSRPSSLRQRYVSLHVGENSSGPLAAQMGSNMMMTKFRFRADGQELEKERAADDQAIDQFHESKLTWWYNWTDPTSGRKLTWKNTTRLDIEDSSKKSRRQPGWKLVDENDQIIGMFVWCKFSMKKLGKFVMSGQYSEASPEFERSVLVSCLGLLQLQLIAMHAA</sequence>
<gene>
    <name evidence="1" type="ORF">TWF730_001769</name>
</gene>
<keyword evidence="2" id="KW-1185">Reference proteome</keyword>